<dbReference type="PANTHER" id="PTHR33221">
    <property type="entry name" value="WINGED HELIX-TURN-HELIX TRANSCRIPTIONAL REGULATOR, RRF2 FAMILY"/>
    <property type="match status" value="1"/>
</dbReference>
<proteinExistence type="predicted"/>
<comment type="cofactor">
    <cofactor evidence="2">
        <name>[2Fe-2S] cluster</name>
        <dbReference type="ChEBI" id="CHEBI:190135"/>
    </cofactor>
</comment>
<dbReference type="Gene3D" id="1.10.10.10">
    <property type="entry name" value="Winged helix-like DNA-binding domain superfamily/Winged helix DNA-binding domain"/>
    <property type="match status" value="1"/>
</dbReference>
<evidence type="ECO:0000256" key="1">
    <source>
        <dbReference type="ARBA" id="ARBA00023125"/>
    </source>
</evidence>
<sequence length="154" mass="16845">MKLNAFGDVCLRTLMLLGADPDVQLTSKEIADAIGIPYHHVSKAVLELRNRGALDVSRGRLGGARITETGRRMTVGELLRSIDVQPDIVECVSGDHACPLIAGCTLRTALNRAREAFYSELDHLSVEQLSSKNTLNLLPFPAIRPREDEHSSSL</sequence>
<keyword evidence="4" id="KW-1185">Reference proteome</keyword>
<accession>A0A7W9DBB4</accession>
<dbReference type="Pfam" id="PF02082">
    <property type="entry name" value="Rrf2"/>
    <property type="match status" value="1"/>
</dbReference>
<dbReference type="InterPro" id="IPR036390">
    <property type="entry name" value="WH_DNA-bd_sf"/>
</dbReference>
<protein>
    <submittedName>
        <fullName evidence="3">Rrf2 family nitric oxide-sensitive transcriptional repressor</fullName>
    </submittedName>
</protein>
<gene>
    <name evidence="3" type="ORF">BKA12_001570</name>
</gene>
<evidence type="ECO:0000313" key="4">
    <source>
        <dbReference type="Proteomes" id="UP000523863"/>
    </source>
</evidence>
<evidence type="ECO:0000313" key="3">
    <source>
        <dbReference type="EMBL" id="MBB5598490.1"/>
    </source>
</evidence>
<dbReference type="SUPFAM" id="SSF46785">
    <property type="entry name" value="Winged helix' DNA-binding domain"/>
    <property type="match status" value="1"/>
</dbReference>
<reference evidence="3 4" key="1">
    <citation type="submission" date="2020-08" db="EMBL/GenBank/DDBJ databases">
        <title>Sequencing the genomes of 1000 actinobacteria strains.</title>
        <authorList>
            <person name="Klenk H.-P."/>
        </authorList>
    </citation>
    <scope>NUCLEOTIDE SEQUENCE [LARGE SCALE GENOMIC DNA]</scope>
    <source>
        <strain evidence="3 4">DSM 23694</strain>
    </source>
</reference>
<dbReference type="PROSITE" id="PS51197">
    <property type="entry name" value="HTH_RRF2_2"/>
    <property type="match status" value="1"/>
</dbReference>
<dbReference type="GO" id="GO:0003677">
    <property type="term" value="F:DNA binding"/>
    <property type="evidence" value="ECO:0007669"/>
    <property type="project" value="UniProtKB-KW"/>
</dbReference>
<dbReference type="EMBL" id="JACHBL010000001">
    <property type="protein sequence ID" value="MBB5598490.1"/>
    <property type="molecule type" value="Genomic_DNA"/>
</dbReference>
<name>A0A7W9DBB4_9MICC</name>
<dbReference type="RefSeq" id="WP_183642237.1">
    <property type="nucleotide sequence ID" value="NZ_JACHBL010000001.1"/>
</dbReference>
<evidence type="ECO:0000256" key="2">
    <source>
        <dbReference type="ARBA" id="ARBA00034078"/>
    </source>
</evidence>
<dbReference type="PANTHER" id="PTHR33221:SF4">
    <property type="entry name" value="HTH-TYPE TRANSCRIPTIONAL REPRESSOR NSRR"/>
    <property type="match status" value="1"/>
</dbReference>
<dbReference type="AlphaFoldDB" id="A0A7W9DBB4"/>
<dbReference type="GO" id="GO:0005829">
    <property type="term" value="C:cytosol"/>
    <property type="evidence" value="ECO:0007669"/>
    <property type="project" value="TreeGrafter"/>
</dbReference>
<dbReference type="Proteomes" id="UP000523863">
    <property type="component" value="Unassembled WGS sequence"/>
</dbReference>
<comment type="caution">
    <text evidence="3">The sequence shown here is derived from an EMBL/GenBank/DDBJ whole genome shotgun (WGS) entry which is preliminary data.</text>
</comment>
<dbReference type="InterPro" id="IPR036388">
    <property type="entry name" value="WH-like_DNA-bd_sf"/>
</dbReference>
<dbReference type="GO" id="GO:0003700">
    <property type="term" value="F:DNA-binding transcription factor activity"/>
    <property type="evidence" value="ECO:0007669"/>
    <property type="project" value="TreeGrafter"/>
</dbReference>
<organism evidence="3 4">
    <name type="scientific">Neomicrococcus lactis</name>
    <dbReference type="NCBI Taxonomy" id="732241"/>
    <lineage>
        <taxon>Bacteria</taxon>
        <taxon>Bacillati</taxon>
        <taxon>Actinomycetota</taxon>
        <taxon>Actinomycetes</taxon>
        <taxon>Micrococcales</taxon>
        <taxon>Micrococcaceae</taxon>
        <taxon>Neomicrococcus</taxon>
    </lineage>
</organism>
<dbReference type="InterPro" id="IPR000944">
    <property type="entry name" value="Tscrpt_reg_Rrf2"/>
</dbReference>
<keyword evidence="1" id="KW-0238">DNA-binding</keyword>